<feature type="region of interest" description="Disordered" evidence="1">
    <location>
        <begin position="147"/>
        <end position="237"/>
    </location>
</feature>
<feature type="compositionally biased region" description="Polar residues" evidence="1">
    <location>
        <begin position="158"/>
        <end position="169"/>
    </location>
</feature>
<proteinExistence type="predicted"/>
<evidence type="ECO:0000313" key="3">
    <source>
        <dbReference type="Proteomes" id="UP000037923"/>
    </source>
</evidence>
<dbReference type="EMBL" id="LGTL01000006">
    <property type="protein sequence ID" value="KPA81777.1"/>
    <property type="molecule type" value="Genomic_DNA"/>
</dbReference>
<dbReference type="GO" id="GO:0000422">
    <property type="term" value="P:autophagy of mitochondrion"/>
    <property type="evidence" value="ECO:0007669"/>
    <property type="project" value="TreeGrafter"/>
</dbReference>
<gene>
    <name evidence="2" type="ORF">ABB37_04057</name>
</gene>
<name>A0A0M9G3Z7_LEPPY</name>
<dbReference type="InterPro" id="IPR016543">
    <property type="entry name" value="Fis1"/>
</dbReference>
<feature type="compositionally biased region" description="Low complexity" evidence="1">
    <location>
        <begin position="205"/>
        <end position="237"/>
    </location>
</feature>
<dbReference type="GO" id="GO:0005741">
    <property type="term" value="C:mitochondrial outer membrane"/>
    <property type="evidence" value="ECO:0007669"/>
    <property type="project" value="TreeGrafter"/>
</dbReference>
<keyword evidence="3" id="KW-1185">Reference proteome</keyword>
<sequence>MSAASECKATATAEAEELREPRSVFEALHILRSRNPFYMAITNPTKDKTEALDFTINSLRVHIDQGVDEETGDETAVALAVALLWHDKKVCIEEGIQLMEYLLRERWAVRWSAVVGEGGVPLGKVVESGPDEEDDGDENWVNLETQEAKPGSYAAAWTASSRPTNSTPGSHEVLLGTAIQGATAPPPPEEEDGSIPPSLVRDRGTLPTAAHLASSSTTTTATTTTTTSSSYTSPGVGSSACATAAATLTRDEQLAQCYYHLAVGYTKLRMNKKALFYADHLLRLSPLNRDGLLLRRLLCARIYVTSTLTKSLPFLLLGLLFL</sequence>
<dbReference type="GeneID" id="26904348"/>
<dbReference type="OrthoDB" id="265004at2759"/>
<dbReference type="Gene3D" id="1.25.40.10">
    <property type="entry name" value="Tetratricopeptide repeat domain"/>
    <property type="match status" value="1"/>
</dbReference>
<dbReference type="OMA" id="WVDIFGS"/>
<dbReference type="InterPro" id="IPR011990">
    <property type="entry name" value="TPR-like_helical_dom_sf"/>
</dbReference>
<dbReference type="PANTHER" id="PTHR13247:SF0">
    <property type="entry name" value="MITOCHONDRIAL FISSION 1 PROTEIN"/>
    <property type="match status" value="1"/>
</dbReference>
<evidence type="ECO:0000313" key="2">
    <source>
        <dbReference type="EMBL" id="KPA81777.1"/>
    </source>
</evidence>
<protein>
    <submittedName>
        <fullName evidence="2">Uncharacterized protein</fullName>
    </submittedName>
</protein>
<dbReference type="SUPFAM" id="SSF48452">
    <property type="entry name" value="TPR-like"/>
    <property type="match status" value="1"/>
</dbReference>
<dbReference type="GO" id="GO:0005778">
    <property type="term" value="C:peroxisomal membrane"/>
    <property type="evidence" value="ECO:0007669"/>
    <property type="project" value="TreeGrafter"/>
</dbReference>
<dbReference type="PANTHER" id="PTHR13247">
    <property type="entry name" value="TETRATRICOPEPTIDE REPEAT PROTEIN 11 TPR REPEAT PROTEIN 11"/>
    <property type="match status" value="1"/>
</dbReference>
<organism evidence="2 3">
    <name type="scientific">Leptomonas pyrrhocoris</name>
    <name type="common">Firebug parasite</name>
    <dbReference type="NCBI Taxonomy" id="157538"/>
    <lineage>
        <taxon>Eukaryota</taxon>
        <taxon>Discoba</taxon>
        <taxon>Euglenozoa</taxon>
        <taxon>Kinetoplastea</taxon>
        <taxon>Metakinetoplastina</taxon>
        <taxon>Trypanosomatida</taxon>
        <taxon>Trypanosomatidae</taxon>
        <taxon>Leishmaniinae</taxon>
        <taxon>Leptomonas</taxon>
    </lineage>
</organism>
<dbReference type="AlphaFoldDB" id="A0A0M9G3Z7"/>
<accession>A0A0M9G3Z7</accession>
<dbReference type="VEuPathDB" id="TriTrypDB:LpyrH10_06_4270"/>
<dbReference type="RefSeq" id="XP_015660216.1">
    <property type="nucleotide sequence ID" value="XM_015801596.1"/>
</dbReference>
<dbReference type="Pfam" id="PF14853">
    <property type="entry name" value="Fis1_TPR_C"/>
    <property type="match status" value="1"/>
</dbReference>
<dbReference type="GO" id="GO:0016559">
    <property type="term" value="P:peroxisome fission"/>
    <property type="evidence" value="ECO:0007669"/>
    <property type="project" value="TreeGrafter"/>
</dbReference>
<dbReference type="GO" id="GO:0000266">
    <property type="term" value="P:mitochondrial fission"/>
    <property type="evidence" value="ECO:0007669"/>
    <property type="project" value="InterPro"/>
</dbReference>
<dbReference type="InterPro" id="IPR028061">
    <property type="entry name" value="Fis1_TPR_C"/>
</dbReference>
<evidence type="ECO:0000256" key="1">
    <source>
        <dbReference type="SAM" id="MobiDB-lite"/>
    </source>
</evidence>
<reference evidence="2 3" key="1">
    <citation type="submission" date="2015-07" db="EMBL/GenBank/DDBJ databases">
        <title>High-quality genome of monoxenous trypanosomatid Leptomonas pyrrhocoris.</title>
        <authorList>
            <person name="Flegontov P."/>
            <person name="Butenko A."/>
            <person name="Firsov S."/>
            <person name="Vlcek C."/>
            <person name="Logacheva M.D."/>
            <person name="Field M."/>
            <person name="Filatov D."/>
            <person name="Flegontova O."/>
            <person name="Gerasimov E."/>
            <person name="Jackson A.P."/>
            <person name="Kelly S."/>
            <person name="Opperdoes F."/>
            <person name="O'Reilly A."/>
            <person name="Votypka J."/>
            <person name="Yurchenko V."/>
            <person name="Lukes J."/>
        </authorList>
    </citation>
    <scope>NUCLEOTIDE SEQUENCE [LARGE SCALE GENOMIC DNA]</scope>
    <source>
        <strain evidence="2">H10</strain>
    </source>
</reference>
<comment type="caution">
    <text evidence="2">The sequence shown here is derived from an EMBL/GenBank/DDBJ whole genome shotgun (WGS) entry which is preliminary data.</text>
</comment>
<dbReference type="Proteomes" id="UP000037923">
    <property type="component" value="Unassembled WGS sequence"/>
</dbReference>